<feature type="compositionally biased region" description="Gly residues" evidence="7">
    <location>
        <begin position="784"/>
        <end position="795"/>
    </location>
</feature>
<feature type="transmembrane region" description="Helical" evidence="8">
    <location>
        <begin position="21"/>
        <end position="42"/>
    </location>
</feature>
<dbReference type="InterPro" id="IPR013587">
    <property type="entry name" value="Nitrate/nitrite_sensing"/>
</dbReference>
<keyword evidence="6" id="KW-0902">Two-component regulatory system</keyword>
<dbReference type="Pfam" id="PF08376">
    <property type="entry name" value="NIT"/>
    <property type="match status" value="1"/>
</dbReference>
<gene>
    <name evidence="10" type="ORF">GCM10023215_57570</name>
</gene>
<feature type="compositionally biased region" description="Polar residues" evidence="7">
    <location>
        <begin position="1062"/>
        <end position="1071"/>
    </location>
</feature>
<feature type="compositionally biased region" description="Polar residues" evidence="7">
    <location>
        <begin position="1678"/>
        <end position="1702"/>
    </location>
</feature>
<evidence type="ECO:0000256" key="3">
    <source>
        <dbReference type="ARBA" id="ARBA00022553"/>
    </source>
</evidence>
<feature type="compositionally biased region" description="Basic and acidic residues" evidence="7">
    <location>
        <begin position="1463"/>
        <end position="1489"/>
    </location>
</feature>
<feature type="compositionally biased region" description="Polar residues" evidence="7">
    <location>
        <begin position="1557"/>
        <end position="1569"/>
    </location>
</feature>
<dbReference type="PANTHER" id="PTHR44936:SF9">
    <property type="entry name" value="SENSOR PROTEIN CREC"/>
    <property type="match status" value="1"/>
</dbReference>
<proteinExistence type="predicted"/>
<dbReference type="PROSITE" id="PS50109">
    <property type="entry name" value="HIS_KIN"/>
    <property type="match status" value="1"/>
</dbReference>
<dbReference type="PANTHER" id="PTHR44936">
    <property type="entry name" value="SENSOR PROTEIN CREC"/>
    <property type="match status" value="1"/>
</dbReference>
<dbReference type="Pfam" id="PF02518">
    <property type="entry name" value="HATPase_c"/>
    <property type="match status" value="1"/>
</dbReference>
<evidence type="ECO:0000256" key="5">
    <source>
        <dbReference type="ARBA" id="ARBA00022777"/>
    </source>
</evidence>
<feature type="compositionally biased region" description="Low complexity" evidence="7">
    <location>
        <begin position="1112"/>
        <end position="1142"/>
    </location>
</feature>
<dbReference type="Proteomes" id="UP001500325">
    <property type="component" value="Unassembled WGS sequence"/>
</dbReference>
<feature type="compositionally biased region" description="Basic and acidic residues" evidence="7">
    <location>
        <begin position="972"/>
        <end position="990"/>
    </location>
</feature>
<keyword evidence="3" id="KW-0597">Phosphoprotein</keyword>
<dbReference type="EMBL" id="BAABIC010000026">
    <property type="protein sequence ID" value="GAA4708613.1"/>
    <property type="molecule type" value="Genomic_DNA"/>
</dbReference>
<feature type="compositionally biased region" description="Low complexity" evidence="7">
    <location>
        <begin position="1434"/>
        <end position="1462"/>
    </location>
</feature>
<dbReference type="EC" id="2.7.13.3" evidence="2"/>
<evidence type="ECO:0000313" key="11">
    <source>
        <dbReference type="Proteomes" id="UP001500325"/>
    </source>
</evidence>
<feature type="compositionally biased region" description="Low complexity" evidence="7">
    <location>
        <begin position="796"/>
        <end position="807"/>
    </location>
</feature>
<dbReference type="Gene3D" id="3.30.565.10">
    <property type="entry name" value="Histidine kinase-like ATPase, C-terminal domain"/>
    <property type="match status" value="1"/>
</dbReference>
<feature type="compositionally biased region" description="Low complexity" evidence="7">
    <location>
        <begin position="1747"/>
        <end position="1765"/>
    </location>
</feature>
<feature type="compositionally biased region" description="Gly residues" evidence="7">
    <location>
        <begin position="1766"/>
        <end position="1785"/>
    </location>
</feature>
<evidence type="ECO:0000313" key="10">
    <source>
        <dbReference type="EMBL" id="GAA4708613.1"/>
    </source>
</evidence>
<feature type="compositionally biased region" description="Low complexity" evidence="7">
    <location>
        <begin position="960"/>
        <end position="969"/>
    </location>
</feature>
<dbReference type="SUPFAM" id="SSF55874">
    <property type="entry name" value="ATPase domain of HSP90 chaperone/DNA topoisomerase II/histidine kinase"/>
    <property type="match status" value="1"/>
</dbReference>
<feature type="compositionally biased region" description="Gly residues" evidence="7">
    <location>
        <begin position="1182"/>
        <end position="1196"/>
    </location>
</feature>
<feature type="compositionally biased region" description="Basic and acidic residues" evidence="7">
    <location>
        <begin position="1159"/>
        <end position="1169"/>
    </location>
</feature>
<feature type="compositionally biased region" description="Low complexity" evidence="7">
    <location>
        <begin position="674"/>
        <end position="695"/>
    </location>
</feature>
<keyword evidence="8" id="KW-0472">Membrane</keyword>
<feature type="compositionally biased region" description="Low complexity" evidence="7">
    <location>
        <begin position="1586"/>
        <end position="1625"/>
    </location>
</feature>
<feature type="compositionally biased region" description="Basic and acidic residues" evidence="7">
    <location>
        <begin position="876"/>
        <end position="893"/>
    </location>
</feature>
<dbReference type="InterPro" id="IPR003594">
    <property type="entry name" value="HATPase_dom"/>
</dbReference>
<dbReference type="InterPro" id="IPR005467">
    <property type="entry name" value="His_kinase_dom"/>
</dbReference>
<protein>
    <recommendedName>
        <fullName evidence="2">histidine kinase</fullName>
        <ecNumber evidence="2">2.7.13.3</ecNumber>
    </recommendedName>
</protein>
<feature type="compositionally biased region" description="Low complexity" evidence="7">
    <location>
        <begin position="1234"/>
        <end position="1304"/>
    </location>
</feature>
<accession>A0ABP8XIA9</accession>
<evidence type="ECO:0000256" key="7">
    <source>
        <dbReference type="SAM" id="MobiDB-lite"/>
    </source>
</evidence>
<evidence type="ECO:0000256" key="2">
    <source>
        <dbReference type="ARBA" id="ARBA00012438"/>
    </source>
</evidence>
<dbReference type="RefSeq" id="WP_345383917.1">
    <property type="nucleotide sequence ID" value="NZ_BAABIC010000026.1"/>
</dbReference>
<comment type="catalytic activity">
    <reaction evidence="1">
        <text>ATP + protein L-histidine = ADP + protein N-phospho-L-histidine.</text>
        <dbReference type="EC" id="2.7.13.3"/>
    </reaction>
</comment>
<feature type="compositionally biased region" description="Basic and acidic residues" evidence="7">
    <location>
        <begin position="932"/>
        <end position="946"/>
    </location>
</feature>
<name>A0ABP8XIA9_9PSEU</name>
<keyword evidence="4" id="KW-0808">Transferase</keyword>
<evidence type="ECO:0000256" key="8">
    <source>
        <dbReference type="SAM" id="Phobius"/>
    </source>
</evidence>
<dbReference type="Gene3D" id="6.10.340.10">
    <property type="match status" value="1"/>
</dbReference>
<feature type="domain" description="Histidine kinase" evidence="9">
    <location>
        <begin position="529"/>
        <end position="638"/>
    </location>
</feature>
<dbReference type="InterPro" id="IPR050980">
    <property type="entry name" value="2C_sensor_his_kinase"/>
</dbReference>
<keyword evidence="8" id="KW-0812">Transmembrane</keyword>
<feature type="compositionally biased region" description="Low complexity" evidence="7">
    <location>
        <begin position="1492"/>
        <end position="1504"/>
    </location>
</feature>
<feature type="compositionally biased region" description="Basic and acidic residues" evidence="7">
    <location>
        <begin position="1423"/>
        <end position="1433"/>
    </location>
</feature>
<dbReference type="InterPro" id="IPR036890">
    <property type="entry name" value="HATPase_C_sf"/>
</dbReference>
<feature type="compositionally biased region" description="Low complexity" evidence="7">
    <location>
        <begin position="1888"/>
        <end position="1898"/>
    </location>
</feature>
<feature type="compositionally biased region" description="Low complexity" evidence="7">
    <location>
        <begin position="1786"/>
        <end position="1842"/>
    </location>
</feature>
<feature type="compositionally biased region" description="Low complexity" evidence="7">
    <location>
        <begin position="1004"/>
        <end position="1047"/>
    </location>
</feature>
<evidence type="ECO:0000256" key="6">
    <source>
        <dbReference type="ARBA" id="ARBA00023012"/>
    </source>
</evidence>
<feature type="compositionally biased region" description="Low complexity" evidence="7">
    <location>
        <begin position="1172"/>
        <end position="1181"/>
    </location>
</feature>
<feature type="region of interest" description="Disordered" evidence="7">
    <location>
        <begin position="960"/>
        <end position="1860"/>
    </location>
</feature>
<feature type="region of interest" description="Disordered" evidence="7">
    <location>
        <begin position="1880"/>
        <end position="2021"/>
    </location>
</feature>
<feature type="compositionally biased region" description="Basic and acidic residues" evidence="7">
    <location>
        <begin position="760"/>
        <end position="776"/>
    </location>
</feature>
<feature type="region of interest" description="Disordered" evidence="7">
    <location>
        <begin position="648"/>
        <end position="948"/>
    </location>
</feature>
<organism evidence="10 11">
    <name type="scientific">Pseudonocardia yuanmonensis</name>
    <dbReference type="NCBI Taxonomy" id="1095914"/>
    <lineage>
        <taxon>Bacteria</taxon>
        <taxon>Bacillati</taxon>
        <taxon>Actinomycetota</taxon>
        <taxon>Actinomycetes</taxon>
        <taxon>Pseudonocardiales</taxon>
        <taxon>Pseudonocardiaceae</taxon>
        <taxon>Pseudonocardia</taxon>
    </lineage>
</organism>
<keyword evidence="8" id="KW-1133">Transmembrane helix</keyword>
<feature type="compositionally biased region" description="Basic and acidic residues" evidence="7">
    <location>
        <begin position="1222"/>
        <end position="1231"/>
    </location>
</feature>
<feature type="compositionally biased region" description="Low complexity" evidence="7">
    <location>
        <begin position="1924"/>
        <end position="1933"/>
    </location>
</feature>
<dbReference type="SMART" id="SM00387">
    <property type="entry name" value="HATPase_c"/>
    <property type="match status" value="1"/>
</dbReference>
<evidence type="ECO:0000256" key="4">
    <source>
        <dbReference type="ARBA" id="ARBA00022679"/>
    </source>
</evidence>
<sequence>MTSTERHPAWSERLNPRNWSLAAKLVAVGLVPTLLALVLGVLRISDQAGVAEQLGRDNRLLEIRQDVSAAAQALQAERNTAVLFVAGGRTGDRGALTRAAADTDARLGEVRAALADTAQLDASGTTALQQAEGGFTQLPVLRTDAAGSPAGIDDITTRYTTIVQRTDVLDRALIHQGETTYAGGLGDALTATGEAREALALQHTVLAGAIAAGRLSEQDKITVTGAAAAFATAFADYQVGLTPEQFARFGNFATDGANVDFERLRTQIMATPTDRPLAADPAAWDAAYQQAAQVVERAGSGVGDELTATSTQAQEDASNKAGVNSVLLMLGVLLGIAIIVLLARSLIRSLRVLRRSALDVAERRLPQAVETMRSGQPLDAMVEPVPLAGRDEVGQVARAFDAVHGQAIRLAADQAALQANVSNMFVNLSRRSQALVERQLQLIEQLESNEQDPDQLSNLFQLDHLATRMRRNSENLLVLAGTDLAKRNVAPVPVVDVLRAAVSEIEQYQRVVVQPPPVATVAGRAASDLVHLLAELLDNATNFSPPDSQVVMSTTRVGDGSLIIEIADRGVGMAEHELGEANQRLASPAAVDVSASRRMGLFVVGRLANRHGLGIRLAGGMAGAAGGLTASVTVPAVLVPSAEPVDRQPVRTGAAPAALAAGQGASSFGGGPTAPGTGTVPAPRPAGTGPGRPSSLSSLVQGDDGPMSPAPAFGGGGRPPAPPVNGKGLPQRRPGSVPPQDGAGPDDGFDAFGTGAVQAERPDEPSDEATRPERAAGDPATNGYGPGRGPEGRGSAGQVVDGQVVDGQEGRQAPDVRPAGPERGPWPVESLRRPPNGSAVPTRPTNGHSFHGDRPGASGDLPALPKRTPRGGTPGDAERGTREQERTGDRPTGREQGTPRGGAQPDEALRNGTARNGAVEDGTAAQGAAQEDPQKSGSDRPGEKLGRGVAAAGAALAGAAAGLAGAAALRKSGKDGEEKDTEGKAERADSEGSTADAPADDRTPPAGSAAADADTPATGTAAARDGSVARPEAGAATSAAEAGAASRAADEPATTRLPVTRANGSTPSAFSPTGDAATTVPSSGTPDAATRAVDAKPAGESTATRDATAEPTTSATGSESTVSGTTAGTASEAASSGTDTDAPSGTRPAGTSGSAAVERGGEADSRTAESRGAAGRPTPGTGTEGTGAKPTGGGSTGTDSTGSTGAGVEGTWVDGTGTGERAGTDRSDPTDRSGTGAAFAAGAGTAFAGAAGIRSGRTGETAKSTSSEGTSTESTSTKGTSTESTSTEDTSTRGANTAGTSTQGATGGSTSGSTPDPAAPGPVSSRTTTPGTGAPSSTAAESADPAERTDAIDTTAARASERASGADATGAPAAGGAAADAPDVGDRTSDEPAPPTAAGLPRRTPAVNSGERPDGPPSALPRRGGEPEDRPERPAAATSESPESAAEGLGLPRRTPGTPGRTPADRTDRTDRTDRADRTDRTDRTDQGDRPGGAPAAPAAPAAGVEGSQGLPRRVPGTSPGADGRSTAHPTGPAGLPQRRPDRPMSASAEGTEALFSASTPADTNSTGQLRRPGAFELRTPSGRPTVDGATDGSVDGATTGDTTGTNGTAPTGPATAGGPATPAVEQTGGTAPTGQNPTGQNPTGRTGQNGTSPAQDPTGGPTAPRQAPRFPAGQGPTGQNPLGQNPLGQNTLGQNPATQEPGTAGPSPYRNGGALAYGTGTPGAPGMPNGAGTSGGLPTRRPSPGPQATGPSGTTGTGPSSTGTGSTGTGATGPTGTGPTGTGSHGTLTGEGPTGTAPGSPSSGFPGTGTPAPSAPGGVTSTPTGTPAAPLGAASTAPTGGRNDPTDDPSRFDLGQTTPIFEEIASAWFRSNRSVPVRWTDAEEEGAQGAAATPASGDPLRADRPAGGPGGFATAADEGWRVADATAAATAAETERGASETTEAGLPKRRPRARLVPGSAAGSAVLAPPSGPARNAEAIRGRLASYQQGVRQGRESRLRRQSAAGGTGQARSTTEQDEEK</sequence>
<keyword evidence="5" id="KW-0418">Kinase</keyword>
<feature type="compositionally biased region" description="Low complexity" evidence="7">
    <location>
        <begin position="653"/>
        <end position="666"/>
    </location>
</feature>
<feature type="transmembrane region" description="Helical" evidence="8">
    <location>
        <begin position="326"/>
        <end position="347"/>
    </location>
</feature>
<feature type="compositionally biased region" description="Polar residues" evidence="7">
    <location>
        <begin position="1628"/>
        <end position="1656"/>
    </location>
</feature>
<feature type="compositionally biased region" description="Low complexity" evidence="7">
    <location>
        <begin position="1327"/>
        <end position="1340"/>
    </location>
</feature>
<reference evidence="11" key="1">
    <citation type="journal article" date="2019" name="Int. J. Syst. Evol. Microbiol.">
        <title>The Global Catalogue of Microorganisms (GCM) 10K type strain sequencing project: providing services to taxonomists for standard genome sequencing and annotation.</title>
        <authorList>
            <consortium name="The Broad Institute Genomics Platform"/>
            <consortium name="The Broad Institute Genome Sequencing Center for Infectious Disease"/>
            <person name="Wu L."/>
            <person name="Ma J."/>
        </authorList>
    </citation>
    <scope>NUCLEOTIDE SEQUENCE [LARGE SCALE GENOMIC DNA]</scope>
    <source>
        <strain evidence="11">JCM 18055</strain>
    </source>
</reference>
<comment type="caution">
    <text evidence="10">The sequence shown here is derived from an EMBL/GenBank/DDBJ whole genome shotgun (WGS) entry which is preliminary data.</text>
</comment>
<evidence type="ECO:0000256" key="1">
    <source>
        <dbReference type="ARBA" id="ARBA00000085"/>
    </source>
</evidence>
<keyword evidence="11" id="KW-1185">Reference proteome</keyword>
<feature type="compositionally biased region" description="Low complexity" evidence="7">
    <location>
        <begin position="1352"/>
        <end position="1382"/>
    </location>
</feature>
<evidence type="ECO:0000259" key="9">
    <source>
        <dbReference type="PROSITE" id="PS50109"/>
    </source>
</evidence>